<proteinExistence type="predicted"/>
<feature type="region of interest" description="Disordered" evidence="2">
    <location>
        <begin position="64"/>
        <end position="106"/>
    </location>
</feature>
<evidence type="ECO:0000256" key="3">
    <source>
        <dbReference type="SAM" id="Phobius"/>
    </source>
</evidence>
<dbReference type="GeneID" id="109725616"/>
<keyword evidence="3" id="KW-0812">Transmembrane</keyword>
<organism evidence="4 5">
    <name type="scientific">Ananas comosus</name>
    <name type="common">Pineapple</name>
    <name type="synonym">Ananas ananas</name>
    <dbReference type="NCBI Taxonomy" id="4615"/>
    <lineage>
        <taxon>Eukaryota</taxon>
        <taxon>Viridiplantae</taxon>
        <taxon>Streptophyta</taxon>
        <taxon>Embryophyta</taxon>
        <taxon>Tracheophyta</taxon>
        <taxon>Spermatophyta</taxon>
        <taxon>Magnoliopsida</taxon>
        <taxon>Liliopsida</taxon>
        <taxon>Poales</taxon>
        <taxon>Bromeliaceae</taxon>
        <taxon>Bromelioideae</taxon>
        <taxon>Ananas</taxon>
    </lineage>
</organism>
<feature type="region of interest" description="Disordered" evidence="2">
    <location>
        <begin position="1119"/>
        <end position="1143"/>
    </location>
</feature>
<accession>A0A6P5GXN9</accession>
<evidence type="ECO:0000256" key="1">
    <source>
        <dbReference type="SAM" id="Coils"/>
    </source>
</evidence>
<feature type="compositionally biased region" description="Polar residues" evidence="2">
    <location>
        <begin position="804"/>
        <end position="813"/>
    </location>
</feature>
<evidence type="ECO:0000313" key="4">
    <source>
        <dbReference type="Proteomes" id="UP000515123"/>
    </source>
</evidence>
<sequence>MLSFGGDHLDPSCSSDEVPTPNFSIRNYVFKARSKGVENNWPFHSQLLQLCLKYGVEDLLPPFEPPDSVRAQSSTKSIEIDRPTKSSETGQIPSSTEQVRKDAGDPNDVAYLKVENGGDSSERNCNTGQGERVLDLIIPVNNSVKEVSSELEITEPLPLEKKSKLVAEKDLFSNSSSVVESMASKICPVCKTFSSTSNTTLNAHIDQCLAAESNAQQVVTEYSKFKVKPRKKRLMVDIYKSASRCTLEDLDRRNGTNWASGLAFVAAAYEDHNEVQQLRTPPLDYKEDDSGGAVYVDSNGIKIRILSKHNDTQQSTLIEEFRTRKVAKVKSSKNTLISKTQHFGRKQLKNKKLKLQQRKICSFKNLNNKIRSQTDGDSMKDDYHQKEYSSDLSNFPDQSANSGTTNLRQWVCSKRSNILEKPSNEDTYETWKNLSAKTKSVHSLFNVAGMMDDEMTSSDHSIHSSKSEKSCDLKKRITARSPFHLIEAQNSDSSEKTVTCFKKFRKHRSLPRTLKRRGEASPSGDIGRANKNFRILNPNVLESDIVSKTGNALEHVSPRETNMHTSKEREDQYEVRVQEHRATEEKIIGDNMATDSVNFENEKPPPFVEIANEEAQPEKDFLTVPVHEESASLTSCCNIHVEAPQDKSSITSIRDASNNDHSLVFDGESLTSTISSASTMSLPSLEYSKFMVSDSDQLAEATASKNNPELLVASTKSSRGTAERKLEKSVNQRVNDDKPFCCSCRESLSRETQLLRQSEKSGKMLTSKGMQVSKQHIGLRSTSSFSSYHSLRTKFLTESAVNSSADINSDSCGPSSQNQIPSPSNPVLRLMGKNLVVNKEEVVKPQTPNSPLMTNHQIPQQQFRGVGFHGGLIAKFDQSSMEKSHKKLVPPSQTEDEPKAGLVLPRSASATAILMSNPMLPTPFSYFPSQNQFSPTNATSSGSRLLLPNLYPTVSTNSLMNPGTAFEGPGAFLPHPLILQSSTYQLSPFMYHSQSLRVFCCCFVMDLEEESSKSRFNEVGDEEEVDALGRMGSEERSPIDFPPCESPLVSIASFKAGATKGYGLKRWRRMRRDSSKSRSVRDDSYKINKRRSAVEGESSVESRIVGGVFNPRLGLGFLIPPTGGDSENSEDRSSKSSTAASAPSIKMKSRGWIDIIRESKGAQAKIEKENTYSSVESELGSSAAAFMRWSSVFSNGKHSGRSSDVRSAYYRATNARGRIEENAEKSKNGWLQSDIDPVLDSIVLLQTAQEALESEIQKLVEIGRDPMLNDFDGCCEENEGGISSSSLLPDVLKLEQKVKHLENELKDASATIEAKESKLLELQVLLNGTQLPTLQAKCKEMEAELEWLLGKQLEAEVECLILTKANRSCKRLVEDEIALLKEQKSVASDHAKLTLELQENGKKAIILEERSEKLEASCKELVGTAENLKLQNRVCKTSLFCFVQVIMLFIALGVFLIQLFPPSSDVVPT</sequence>
<feature type="compositionally biased region" description="Low complexity" evidence="2">
    <location>
        <begin position="814"/>
        <end position="824"/>
    </location>
</feature>
<feature type="region of interest" description="Disordered" evidence="2">
    <location>
        <begin position="756"/>
        <end position="775"/>
    </location>
</feature>
<protein>
    <submittedName>
        <fullName evidence="5">Uncharacterized protein LOC109725616</fullName>
    </submittedName>
</protein>
<dbReference type="OrthoDB" id="1929441at2759"/>
<evidence type="ECO:0000256" key="2">
    <source>
        <dbReference type="SAM" id="MobiDB-lite"/>
    </source>
</evidence>
<evidence type="ECO:0000313" key="5">
    <source>
        <dbReference type="RefSeq" id="XP_020110445.1"/>
    </source>
</evidence>
<keyword evidence="3" id="KW-0472">Membrane</keyword>
<gene>
    <name evidence="5" type="primary">LOC109725616</name>
</gene>
<dbReference type="RefSeq" id="XP_020110445.1">
    <property type="nucleotide sequence ID" value="XM_020254856.1"/>
</dbReference>
<feature type="transmembrane region" description="Helical" evidence="3">
    <location>
        <begin position="1437"/>
        <end position="1460"/>
    </location>
</feature>
<dbReference type="PANTHER" id="PTHR35767:SF1">
    <property type="entry name" value="HAPLESS PROTEIN"/>
    <property type="match status" value="1"/>
</dbReference>
<dbReference type="Gene3D" id="3.30.160.60">
    <property type="entry name" value="Classic Zinc Finger"/>
    <property type="match status" value="1"/>
</dbReference>
<dbReference type="PANTHER" id="PTHR35767">
    <property type="entry name" value="HAPLESS PROTEIN"/>
    <property type="match status" value="1"/>
</dbReference>
<reference evidence="4" key="1">
    <citation type="journal article" date="2015" name="Nat. Genet.">
        <title>The pineapple genome and the evolution of CAM photosynthesis.</title>
        <authorList>
            <person name="Ming R."/>
            <person name="VanBuren R."/>
            <person name="Wai C.M."/>
            <person name="Tang H."/>
            <person name="Schatz M.C."/>
            <person name="Bowers J.E."/>
            <person name="Lyons E."/>
            <person name="Wang M.L."/>
            <person name="Chen J."/>
            <person name="Biggers E."/>
            <person name="Zhang J."/>
            <person name="Huang L."/>
            <person name="Zhang L."/>
            <person name="Miao W."/>
            <person name="Zhang J."/>
            <person name="Ye Z."/>
            <person name="Miao C."/>
            <person name="Lin Z."/>
            <person name="Wang H."/>
            <person name="Zhou H."/>
            <person name="Yim W.C."/>
            <person name="Priest H.D."/>
            <person name="Zheng C."/>
            <person name="Woodhouse M."/>
            <person name="Edger P.P."/>
            <person name="Guyot R."/>
            <person name="Guo H.B."/>
            <person name="Guo H."/>
            <person name="Zheng G."/>
            <person name="Singh R."/>
            <person name="Sharma A."/>
            <person name="Min X."/>
            <person name="Zheng Y."/>
            <person name="Lee H."/>
            <person name="Gurtowski J."/>
            <person name="Sedlazeck F.J."/>
            <person name="Harkess A."/>
            <person name="McKain M.R."/>
            <person name="Liao Z."/>
            <person name="Fang J."/>
            <person name="Liu J."/>
            <person name="Zhang X."/>
            <person name="Zhang Q."/>
            <person name="Hu W."/>
            <person name="Qin Y."/>
            <person name="Wang K."/>
            <person name="Chen L.Y."/>
            <person name="Shirley N."/>
            <person name="Lin Y.R."/>
            <person name="Liu L.Y."/>
            <person name="Hernandez A.G."/>
            <person name="Wright C.L."/>
            <person name="Bulone V."/>
            <person name="Tuskan G.A."/>
            <person name="Heath K."/>
            <person name="Zee F."/>
            <person name="Moore P.H."/>
            <person name="Sunkar R."/>
            <person name="Leebens-Mack J.H."/>
            <person name="Mockler T."/>
            <person name="Bennetzen J.L."/>
            <person name="Freeling M."/>
            <person name="Sankoff D."/>
            <person name="Paterson A.H."/>
            <person name="Zhu X."/>
            <person name="Yang X."/>
            <person name="Smith J.A."/>
            <person name="Cushman J.C."/>
            <person name="Paull R.E."/>
            <person name="Yu Q."/>
        </authorList>
    </citation>
    <scope>NUCLEOTIDE SEQUENCE [LARGE SCALE GENOMIC DNA]</scope>
    <source>
        <strain evidence="4">cv. F153</strain>
    </source>
</reference>
<keyword evidence="3" id="KW-1133">Transmembrane helix</keyword>
<feature type="coiled-coil region" evidence="1">
    <location>
        <begin position="1291"/>
        <end position="1325"/>
    </location>
</feature>
<keyword evidence="1" id="KW-0175">Coiled coil</keyword>
<keyword evidence="4" id="KW-1185">Reference proteome</keyword>
<reference evidence="5" key="2">
    <citation type="submission" date="2025-08" db="UniProtKB">
        <authorList>
            <consortium name="RefSeq"/>
        </authorList>
    </citation>
    <scope>IDENTIFICATION</scope>
    <source>
        <tissue evidence="5">Leaf</tissue>
    </source>
</reference>
<feature type="compositionally biased region" description="Polar residues" evidence="2">
    <location>
        <begin position="86"/>
        <end position="97"/>
    </location>
</feature>
<dbReference type="Proteomes" id="UP000515123">
    <property type="component" value="Linkage group 20"/>
</dbReference>
<feature type="region of interest" description="Disordered" evidence="2">
    <location>
        <begin position="804"/>
        <end position="824"/>
    </location>
</feature>
<name>A0A6P5GXN9_ANACO</name>